<name>A0A016VYI4_9BILA</name>
<dbReference type="EMBL" id="JARK01001338">
    <property type="protein sequence ID" value="EYC32649.1"/>
    <property type="molecule type" value="Genomic_DNA"/>
</dbReference>
<dbReference type="Proteomes" id="UP000024635">
    <property type="component" value="Unassembled WGS sequence"/>
</dbReference>
<sequence length="75" mass="8691">MELTEGTAWFPNTEKLVRSITAAAEQLRLASKVGVFDRFFGFQVHPWNQRIEKNQIPLTSRYSKRPDTLPLSKEL</sequence>
<dbReference type="AlphaFoldDB" id="A0A016VYI4"/>
<proteinExistence type="predicted"/>
<protein>
    <submittedName>
        <fullName evidence="1">Uncharacterized protein</fullName>
    </submittedName>
</protein>
<organism evidence="1 2">
    <name type="scientific">Ancylostoma ceylanicum</name>
    <dbReference type="NCBI Taxonomy" id="53326"/>
    <lineage>
        <taxon>Eukaryota</taxon>
        <taxon>Metazoa</taxon>
        <taxon>Ecdysozoa</taxon>
        <taxon>Nematoda</taxon>
        <taxon>Chromadorea</taxon>
        <taxon>Rhabditida</taxon>
        <taxon>Rhabditina</taxon>
        <taxon>Rhabditomorpha</taxon>
        <taxon>Strongyloidea</taxon>
        <taxon>Ancylostomatidae</taxon>
        <taxon>Ancylostomatinae</taxon>
        <taxon>Ancylostoma</taxon>
    </lineage>
</organism>
<gene>
    <name evidence="1" type="primary">Acey_s0002.g1020</name>
    <name evidence="1" type="ORF">Y032_0002g1020</name>
</gene>
<reference evidence="2" key="1">
    <citation type="journal article" date="2015" name="Nat. Genet.">
        <title>The genome and transcriptome of the zoonotic hookworm Ancylostoma ceylanicum identify infection-specific gene families.</title>
        <authorList>
            <person name="Schwarz E.M."/>
            <person name="Hu Y."/>
            <person name="Antoshechkin I."/>
            <person name="Miller M.M."/>
            <person name="Sternberg P.W."/>
            <person name="Aroian R.V."/>
        </authorList>
    </citation>
    <scope>NUCLEOTIDE SEQUENCE</scope>
    <source>
        <strain evidence="2">HY135</strain>
    </source>
</reference>
<keyword evidence="2" id="KW-1185">Reference proteome</keyword>
<comment type="caution">
    <text evidence="1">The sequence shown here is derived from an EMBL/GenBank/DDBJ whole genome shotgun (WGS) entry which is preliminary data.</text>
</comment>
<accession>A0A016VYI4</accession>
<evidence type="ECO:0000313" key="2">
    <source>
        <dbReference type="Proteomes" id="UP000024635"/>
    </source>
</evidence>
<evidence type="ECO:0000313" key="1">
    <source>
        <dbReference type="EMBL" id="EYC32649.1"/>
    </source>
</evidence>